<evidence type="ECO:0000313" key="2">
    <source>
        <dbReference type="EMBL" id="MBK0369451.1"/>
    </source>
</evidence>
<dbReference type="AlphaFoldDB" id="A0A934UJ03"/>
<comment type="caution">
    <text evidence="2">The sequence shown here is derived from an EMBL/GenBank/DDBJ whole genome shotgun (WGS) entry which is preliminary data.</text>
</comment>
<dbReference type="Proteomes" id="UP000609172">
    <property type="component" value="Unassembled WGS sequence"/>
</dbReference>
<gene>
    <name evidence="2" type="ORF">I5M07_06325</name>
</gene>
<sequence>MIKTLCSLLVFSTSISALAQEIVNETPVKLDKNRSVFQIVNNSKKETTLFVSDDKKVNAILLNNQIQITDSLSTARPDSKKFPSMVGYNCSTDNAQIFWSSKDYSEIKTQLFDFANKKIDVKSLTLSFKDETILEKISTADAFFIVTIQKNSSILKIHNIDNLGNYSSNIVDASSFRFFDSNYKQATLYNVFKQSFLPSEAPFSLEFINAETPTSLDISSKKRKCYIDNGQLFITLDTNKNLTQLLTINLNTYTLTEKTIKKPFIVVDNNATNLSTDSNSFLFNQKLYQMKSSATEFVFEIKDLDGNSLKEYRVNENDVIDFKNSEISQEGSGISGNSKKTLEKTSQFIRKLNNLNPGISCYLQGENTLVTLGSISEVKGMSTAQAIGGQFGLIGALAASMIDYYNPTMASFNAYANRKVVKVDCLFDQQNNHVKSDLKPLAFDKIRTFFEDNDDVKKVSMETLFKMNDFYYLGYYLDKEKKYVIRKFAD</sequence>
<feature type="chain" id="PRO_5037484717" evidence="1">
    <location>
        <begin position="20"/>
        <end position="490"/>
    </location>
</feature>
<evidence type="ECO:0000256" key="1">
    <source>
        <dbReference type="SAM" id="SignalP"/>
    </source>
</evidence>
<proteinExistence type="predicted"/>
<feature type="signal peptide" evidence="1">
    <location>
        <begin position="1"/>
        <end position="19"/>
    </location>
</feature>
<evidence type="ECO:0000313" key="3">
    <source>
        <dbReference type="Proteomes" id="UP000609172"/>
    </source>
</evidence>
<dbReference type="EMBL" id="JAEHFV010000002">
    <property type="protein sequence ID" value="MBK0369451.1"/>
    <property type="molecule type" value="Genomic_DNA"/>
</dbReference>
<dbReference type="RefSeq" id="WP_200105374.1">
    <property type="nucleotide sequence ID" value="NZ_JAEHFV010000002.1"/>
</dbReference>
<keyword evidence="1" id="KW-0732">Signal</keyword>
<keyword evidence="3" id="KW-1185">Reference proteome</keyword>
<name>A0A934UJ03_9FLAO</name>
<accession>A0A934UJ03</accession>
<protein>
    <submittedName>
        <fullName evidence="2">Uncharacterized protein</fullName>
    </submittedName>
</protein>
<reference evidence="2" key="1">
    <citation type="submission" date="2020-12" db="EMBL/GenBank/DDBJ databases">
        <title>Bacterial novel species Flavobacterium sp. SE-1-e isolated from soil.</title>
        <authorList>
            <person name="Jung H.-Y."/>
        </authorList>
    </citation>
    <scope>NUCLEOTIDE SEQUENCE</scope>
    <source>
        <strain evidence="2">SE-1-e</strain>
    </source>
</reference>
<organism evidence="2 3">
    <name type="scientific">Flavobacterium agrisoli</name>
    <dbReference type="NCBI Taxonomy" id="2793066"/>
    <lineage>
        <taxon>Bacteria</taxon>
        <taxon>Pseudomonadati</taxon>
        <taxon>Bacteroidota</taxon>
        <taxon>Flavobacteriia</taxon>
        <taxon>Flavobacteriales</taxon>
        <taxon>Flavobacteriaceae</taxon>
        <taxon>Flavobacterium</taxon>
    </lineage>
</organism>